<dbReference type="InterPro" id="IPR044998">
    <property type="entry name" value="Timeless"/>
</dbReference>
<dbReference type="GO" id="GO:0003677">
    <property type="term" value="F:DNA binding"/>
    <property type="evidence" value="ECO:0007669"/>
    <property type="project" value="TreeGrafter"/>
</dbReference>
<feature type="compositionally biased region" description="Basic and acidic residues" evidence="2">
    <location>
        <begin position="747"/>
        <end position="760"/>
    </location>
</feature>
<evidence type="ECO:0000259" key="4">
    <source>
        <dbReference type="Pfam" id="PF05029"/>
    </source>
</evidence>
<feature type="compositionally biased region" description="Acidic residues" evidence="2">
    <location>
        <begin position="494"/>
        <end position="505"/>
    </location>
</feature>
<keyword evidence="3" id="KW-0732">Signal</keyword>
<dbReference type="PANTHER" id="PTHR22940:SF4">
    <property type="entry name" value="PROTEIN TIMELESS HOMOLOG"/>
    <property type="match status" value="1"/>
</dbReference>
<dbReference type="GO" id="GO:0043111">
    <property type="term" value="P:replication fork arrest"/>
    <property type="evidence" value="ECO:0007669"/>
    <property type="project" value="TreeGrafter"/>
</dbReference>
<feature type="compositionally biased region" description="Polar residues" evidence="2">
    <location>
        <begin position="697"/>
        <end position="706"/>
    </location>
</feature>
<dbReference type="Pfam" id="PF26019">
    <property type="entry name" value="HTH_TIMELESS"/>
    <property type="match status" value="1"/>
</dbReference>
<feature type="signal peptide" evidence="3">
    <location>
        <begin position="1"/>
        <end position="22"/>
    </location>
</feature>
<keyword evidence="5" id="KW-1185">Reference proteome</keyword>
<feature type="region of interest" description="Disordered" evidence="2">
    <location>
        <begin position="314"/>
        <end position="368"/>
    </location>
</feature>
<feature type="compositionally biased region" description="Acidic residues" evidence="2">
    <location>
        <begin position="331"/>
        <end position="346"/>
    </location>
</feature>
<evidence type="ECO:0000256" key="3">
    <source>
        <dbReference type="SAM" id="SignalP"/>
    </source>
</evidence>
<evidence type="ECO:0000256" key="2">
    <source>
        <dbReference type="SAM" id="MobiDB-lite"/>
    </source>
</evidence>
<feature type="compositionally biased region" description="Acidic residues" evidence="2">
    <location>
        <begin position="790"/>
        <end position="800"/>
    </location>
</feature>
<feature type="compositionally biased region" description="Low complexity" evidence="2">
    <location>
        <begin position="707"/>
        <end position="716"/>
    </location>
</feature>
<dbReference type="GO" id="GO:0000076">
    <property type="term" value="P:DNA replication checkpoint signaling"/>
    <property type="evidence" value="ECO:0007669"/>
    <property type="project" value="TreeGrafter"/>
</dbReference>
<feature type="domain" description="Timeless C-terminal" evidence="4">
    <location>
        <begin position="384"/>
        <end position="467"/>
    </location>
</feature>
<sequence>MFNGLVVRLVPGSCCLLVTVEAVEPNENEHNASDEDMENEEFGEPDNGLTEKTFKFEDFARRLLHPKIVRACTVVLTDWTQIPTRALKAAVTILHRIAYGCSCPGMLYQAKLFRIFQQVFSVERDAHQEELRRLGIYVVRKFVEVAPTNPKIYAELLFYKGIREANELETGYCDAYEAGTKGAWSEEQETELRFLFEENQRNPETDKDVIDWILDNLVDKTRTRRGVLKKLKEMELLFKAPTKRSTKAALGGKNLWQPEEDEQLSSLYDQHRLEPDCLQRIVEAFEERRNKQQIIKRMLQLHLIADKSEILPAKASKGKRKATKNQKGSDSGEESEQEQEQEDFVEEPAFGERQPRQKLAKSKPRQRVRTPLDVGTVRALIAQVDAETHAEALDWLKECLEDASEDTEEAAEDDDGVPLLPLLDTQKDAMELADFQKVLVALGMQPPIVGMESYWRIPSYLNAADLKLRAKIVAGEEVEPDNDSEQESQPAGDSAEDEEEEEEDYLDKRSRERQQAAAQNISVQQQRKLDSLMFNKSDDEAEQREPPTKAKGKRSKKGKVKAKLQQKDSSDELEVNEIARKLARRRRQPDVSSDESDAEQETQRKAQMEQEQELVGKPNTDDLFEQLKAKRATKIKLKDMVLDEASQPATDGHEQDDDALEFNSEGFRARLLELEEEEQERAQGTEPEESEHDKENATLQANNTIKASSSSAAPSSWQRTRRANVIDSDSDNDDAGAMPAYKTNKRPRSDNEQDAQQRDEPDTDDEDINFLARKKPASSEPAKRRRLAIIDDDDDENNDF</sequence>
<dbReference type="GO" id="GO:0009649">
    <property type="term" value="P:entrainment of circadian clock"/>
    <property type="evidence" value="ECO:0007669"/>
    <property type="project" value="TreeGrafter"/>
</dbReference>
<dbReference type="PANTHER" id="PTHR22940">
    <property type="entry name" value="TIMEOUT/TIMELESS-2"/>
    <property type="match status" value="1"/>
</dbReference>
<comment type="similarity">
    <text evidence="1">Belongs to the timeless family.</text>
</comment>
<reference evidence="6" key="1">
    <citation type="submission" date="2025-08" db="UniProtKB">
        <authorList>
            <consortium name="RefSeq"/>
        </authorList>
    </citation>
    <scope>IDENTIFICATION</scope>
    <source>
        <strain evidence="6">15085-1641.00</strain>
        <tissue evidence="6">Whole body</tissue>
    </source>
</reference>
<feature type="chain" id="PRO_5026719301" evidence="3">
    <location>
        <begin position="23"/>
        <end position="800"/>
    </location>
</feature>
<dbReference type="OMA" id="AWNCKMP"/>
<accession>A0A6J2SWU4</accession>
<feature type="region of interest" description="Disordered" evidence="2">
    <location>
        <begin position="476"/>
        <end position="621"/>
    </location>
</feature>
<dbReference type="OrthoDB" id="310853at2759"/>
<dbReference type="GO" id="GO:0031298">
    <property type="term" value="C:replication fork protection complex"/>
    <property type="evidence" value="ECO:0007669"/>
    <property type="project" value="TreeGrafter"/>
</dbReference>
<feature type="compositionally biased region" description="Basic residues" evidence="2">
    <location>
        <begin position="356"/>
        <end position="368"/>
    </location>
</feature>
<dbReference type="KEGG" id="dhe:115483332"/>
<dbReference type="RefSeq" id="XP_030080650.1">
    <property type="nucleotide sequence ID" value="XM_030224790.1"/>
</dbReference>
<feature type="region of interest" description="Disordered" evidence="2">
    <location>
        <begin position="644"/>
        <end position="800"/>
    </location>
</feature>
<evidence type="ECO:0000313" key="5">
    <source>
        <dbReference type="Proteomes" id="UP000504633"/>
    </source>
</evidence>
<evidence type="ECO:0000256" key="1">
    <source>
        <dbReference type="ARBA" id="ARBA00008174"/>
    </source>
</evidence>
<organism evidence="5 6">
    <name type="scientific">Drosophila hydei</name>
    <name type="common">Fruit fly</name>
    <dbReference type="NCBI Taxonomy" id="7224"/>
    <lineage>
        <taxon>Eukaryota</taxon>
        <taxon>Metazoa</taxon>
        <taxon>Ecdysozoa</taxon>
        <taxon>Arthropoda</taxon>
        <taxon>Hexapoda</taxon>
        <taxon>Insecta</taxon>
        <taxon>Pterygota</taxon>
        <taxon>Neoptera</taxon>
        <taxon>Endopterygota</taxon>
        <taxon>Diptera</taxon>
        <taxon>Brachycera</taxon>
        <taxon>Muscomorpha</taxon>
        <taxon>Ephydroidea</taxon>
        <taxon>Drosophilidae</taxon>
        <taxon>Drosophila</taxon>
    </lineage>
</organism>
<feature type="compositionally biased region" description="Polar residues" evidence="2">
    <location>
        <begin position="516"/>
        <end position="526"/>
    </location>
</feature>
<feature type="compositionally biased region" description="Acidic residues" evidence="2">
    <location>
        <begin position="476"/>
        <end position="486"/>
    </location>
</feature>
<dbReference type="InterPro" id="IPR007725">
    <property type="entry name" value="TIMELESS_C"/>
</dbReference>
<dbReference type="Proteomes" id="UP000504633">
    <property type="component" value="Unplaced"/>
</dbReference>
<proteinExistence type="inferred from homology"/>
<gene>
    <name evidence="6" type="primary">LOC115483332</name>
</gene>
<dbReference type="GeneID" id="115483332"/>
<feature type="compositionally biased region" description="Acidic residues" evidence="2">
    <location>
        <begin position="34"/>
        <end position="44"/>
    </location>
</feature>
<evidence type="ECO:0000313" key="6">
    <source>
        <dbReference type="RefSeq" id="XP_030080650.1"/>
    </source>
</evidence>
<dbReference type="GO" id="GO:0006281">
    <property type="term" value="P:DNA repair"/>
    <property type="evidence" value="ECO:0007669"/>
    <property type="project" value="TreeGrafter"/>
</dbReference>
<feature type="region of interest" description="Disordered" evidence="2">
    <location>
        <begin position="27"/>
        <end position="49"/>
    </location>
</feature>
<name>A0A6J2SWU4_DROHY</name>
<dbReference type="Pfam" id="PF05029">
    <property type="entry name" value="TIMELESS_C"/>
    <property type="match status" value="1"/>
</dbReference>
<protein>
    <submittedName>
        <fullName evidence="6">Protein timeless homolog</fullName>
    </submittedName>
</protein>
<feature type="compositionally biased region" description="Basic residues" evidence="2">
    <location>
        <begin position="550"/>
        <end position="564"/>
    </location>
</feature>
<dbReference type="AlphaFoldDB" id="A0A6J2SWU4"/>